<comment type="caution">
    <text evidence="8">The sequence shown here is derived from an EMBL/GenBank/DDBJ whole genome shotgun (WGS) entry which is preliminary data.</text>
</comment>
<dbReference type="SFLD" id="SFLDG01129">
    <property type="entry name" value="C1.5:_HAD__Beta-PGM__Phosphata"/>
    <property type="match status" value="1"/>
</dbReference>
<keyword evidence="3" id="KW-0378">Hydrolase</keyword>
<evidence type="ECO:0000256" key="1">
    <source>
        <dbReference type="ARBA" id="ARBA00008601"/>
    </source>
</evidence>
<evidence type="ECO:0000259" key="6">
    <source>
        <dbReference type="PROSITE" id="PS50054"/>
    </source>
</evidence>
<dbReference type="GO" id="GO:0004725">
    <property type="term" value="F:protein tyrosine phosphatase activity"/>
    <property type="evidence" value="ECO:0007669"/>
    <property type="project" value="UniProtKB-EC"/>
</dbReference>
<organism evidence="8 9">
    <name type="scientific">Chlorella sorokiniana</name>
    <name type="common">Freshwater green alga</name>
    <dbReference type="NCBI Taxonomy" id="3076"/>
    <lineage>
        <taxon>Eukaryota</taxon>
        <taxon>Viridiplantae</taxon>
        <taxon>Chlorophyta</taxon>
        <taxon>core chlorophytes</taxon>
        <taxon>Trebouxiophyceae</taxon>
        <taxon>Chlorellales</taxon>
        <taxon>Chlorellaceae</taxon>
        <taxon>Chlorella clade</taxon>
        <taxon>Chlorella</taxon>
    </lineage>
</organism>
<dbReference type="InterPro" id="IPR000340">
    <property type="entry name" value="Dual-sp_phosphatase_cat-dom"/>
</dbReference>
<dbReference type="PANTHER" id="PTHR45848">
    <property type="entry name" value="DUAL SPECIFICITY PROTEIN PHOSPHATASE 12 FAMILY MEMBER"/>
    <property type="match status" value="1"/>
</dbReference>
<keyword evidence="9" id="KW-1185">Reference proteome</keyword>
<sequence>MPHHSHPGGVVEVAPGLFIGGIASLDHLQQLHITHVVSVVNEPATVTHAQLEGRQRHLVDVADTEETNLLQHLPAAVAFVAAALSSSGSGSGSSSGGNRVLIHCAQGVSRSAAVAVAYLMARSPGLEPEAALAALRQKYPAASPNAGFMRQLELFFAMGCRLADGYLPYKRFLLEQAAAQYSATGLPALDAAALSQPQEAAAGDDGATLYRCRKCRALVATQHNVVETEQGPGASAFSWRKRDKQQRASLGSDGMGANSSSTGPEEGSLFVEPLRWMCDGGGGPGGDSVVGGAMQGKLYCPKCQVRLGSFNWAGTQSSSGAWVTPAFQLHLSKLDAVDPRPPVALAGIRQPRMLGGVGSSAAPAATAAVDGLAAQLQAAGVSDPQAAVSGAAAQQGAAAPPADGVASGSGGDGSSSSGNGSPFHYLILDCDGVLVDSERASCEALRQAILQVTGFDIPHDFPVDFQPVFGMDVWHCIEYYQQRFGRQDWGDTTAVAQQVSDAKEPIYQRLTAAGIAAFPGVAALVAQARQLGMGVAVASSGSPDKIAHNLGSSGLAHLFPDAHLIVSAKYVQRGKPAPDVYLETLRRLGCTDASQALVVEDAVNGLKAAKAAGCFAVAVCTSLPGHMLAAHADTVVERLVDLDLAAVQRAAPQPPAGA</sequence>
<feature type="domain" description="Tyrosine-protein phosphatase" evidence="6">
    <location>
        <begin position="9"/>
        <end position="161"/>
    </location>
</feature>
<feature type="compositionally biased region" description="Low complexity" evidence="5">
    <location>
        <begin position="392"/>
        <end position="406"/>
    </location>
</feature>
<dbReference type="InterPro" id="IPR000387">
    <property type="entry name" value="Tyr_Pase_dom"/>
</dbReference>
<dbReference type="InterPro" id="IPR016130">
    <property type="entry name" value="Tyr_Pase_AS"/>
</dbReference>
<evidence type="ECO:0000313" key="9">
    <source>
        <dbReference type="Proteomes" id="UP000239899"/>
    </source>
</evidence>
<dbReference type="PROSITE" id="PS50056">
    <property type="entry name" value="TYR_PHOSPHATASE_2"/>
    <property type="match status" value="1"/>
</dbReference>
<dbReference type="SUPFAM" id="SSF56784">
    <property type="entry name" value="HAD-like"/>
    <property type="match status" value="1"/>
</dbReference>
<keyword evidence="4" id="KW-0904">Protein phosphatase</keyword>
<comment type="similarity">
    <text evidence="1">Belongs to the protein-tyrosine phosphatase family. Non-receptor class dual specificity subfamily.</text>
</comment>
<proteinExistence type="inferred from homology"/>
<reference evidence="8 9" key="1">
    <citation type="journal article" date="2018" name="Plant J.">
        <title>Genome sequences of Chlorella sorokiniana UTEX 1602 and Micractinium conductrix SAG 241.80: implications to maltose excretion by a green alga.</title>
        <authorList>
            <person name="Arriola M.B."/>
            <person name="Velmurugan N."/>
            <person name="Zhang Y."/>
            <person name="Plunkett M.H."/>
            <person name="Hondzo H."/>
            <person name="Barney B.M."/>
        </authorList>
    </citation>
    <scope>NUCLEOTIDE SEQUENCE [LARGE SCALE GENOMIC DNA]</scope>
    <source>
        <strain evidence="9">UTEX 1602</strain>
    </source>
</reference>
<dbReference type="Pfam" id="PF00702">
    <property type="entry name" value="Hydrolase"/>
    <property type="match status" value="1"/>
</dbReference>
<dbReference type="InterPro" id="IPR020422">
    <property type="entry name" value="TYR_PHOSPHATASE_DUAL_dom"/>
</dbReference>
<dbReference type="PROSITE" id="PS50054">
    <property type="entry name" value="TYR_PHOSPHATASE_DUAL"/>
    <property type="match status" value="1"/>
</dbReference>
<evidence type="ECO:0000313" key="8">
    <source>
        <dbReference type="EMBL" id="PRW33102.1"/>
    </source>
</evidence>
<dbReference type="EC" id="3.1.3.48" evidence="2"/>
<dbReference type="NCBIfam" id="TIGR01509">
    <property type="entry name" value="HAD-SF-IA-v3"/>
    <property type="match status" value="1"/>
</dbReference>
<accession>A0A2P6TG54</accession>
<dbReference type="Pfam" id="PF00782">
    <property type="entry name" value="DSPc"/>
    <property type="match status" value="1"/>
</dbReference>
<dbReference type="InterPro" id="IPR023214">
    <property type="entry name" value="HAD_sf"/>
</dbReference>
<dbReference type="EMBL" id="LHPG02000017">
    <property type="protein sequence ID" value="PRW33102.1"/>
    <property type="molecule type" value="Genomic_DNA"/>
</dbReference>
<dbReference type="InterPro" id="IPR006439">
    <property type="entry name" value="HAD-SF_hydro_IA"/>
</dbReference>
<dbReference type="Gene3D" id="1.10.150.240">
    <property type="entry name" value="Putative phosphatase, domain 2"/>
    <property type="match status" value="1"/>
</dbReference>
<dbReference type="STRING" id="3076.A0A2P6TG54"/>
<dbReference type="Gene3D" id="3.90.190.10">
    <property type="entry name" value="Protein tyrosine phosphatase superfamily"/>
    <property type="match status" value="1"/>
</dbReference>
<dbReference type="InterPro" id="IPR029021">
    <property type="entry name" value="Prot-tyrosine_phosphatase-like"/>
</dbReference>
<protein>
    <recommendedName>
        <fullName evidence="2">protein-tyrosine-phosphatase</fullName>
        <ecNumber evidence="2">3.1.3.48</ecNumber>
    </recommendedName>
</protein>
<evidence type="ECO:0000256" key="3">
    <source>
        <dbReference type="ARBA" id="ARBA00022801"/>
    </source>
</evidence>
<evidence type="ECO:0000256" key="5">
    <source>
        <dbReference type="SAM" id="MobiDB-lite"/>
    </source>
</evidence>
<name>A0A2P6TG54_CHLSO</name>
<dbReference type="AlphaFoldDB" id="A0A2P6TG54"/>
<feature type="region of interest" description="Disordered" evidence="5">
    <location>
        <begin position="392"/>
        <end position="417"/>
    </location>
</feature>
<dbReference type="PROSITE" id="PS00383">
    <property type="entry name" value="TYR_PHOSPHATASE_1"/>
    <property type="match status" value="1"/>
</dbReference>
<evidence type="ECO:0000259" key="7">
    <source>
        <dbReference type="PROSITE" id="PS50056"/>
    </source>
</evidence>
<dbReference type="SFLD" id="SFLDS00003">
    <property type="entry name" value="Haloacid_Dehalogenase"/>
    <property type="match status" value="1"/>
</dbReference>
<dbReference type="SMART" id="SM00195">
    <property type="entry name" value="DSPc"/>
    <property type="match status" value="1"/>
</dbReference>
<dbReference type="Gene3D" id="3.40.50.1000">
    <property type="entry name" value="HAD superfamily/HAD-like"/>
    <property type="match status" value="1"/>
</dbReference>
<dbReference type="SUPFAM" id="SSF52799">
    <property type="entry name" value="(Phosphotyrosine protein) phosphatases II"/>
    <property type="match status" value="1"/>
</dbReference>
<dbReference type="InterPro" id="IPR036412">
    <property type="entry name" value="HAD-like_sf"/>
</dbReference>
<feature type="domain" description="Tyrosine specific protein phosphatases" evidence="7">
    <location>
        <begin position="77"/>
        <end position="140"/>
    </location>
</feature>
<dbReference type="GO" id="GO:0008138">
    <property type="term" value="F:protein tyrosine/serine/threonine phosphatase activity"/>
    <property type="evidence" value="ECO:0007669"/>
    <property type="project" value="TreeGrafter"/>
</dbReference>
<dbReference type="PANTHER" id="PTHR45848:SF4">
    <property type="entry name" value="DUAL SPECIFICITY PROTEIN PHOSPHATASE 12"/>
    <property type="match status" value="1"/>
</dbReference>
<dbReference type="OrthoDB" id="2017893at2759"/>
<evidence type="ECO:0000256" key="4">
    <source>
        <dbReference type="ARBA" id="ARBA00022912"/>
    </source>
</evidence>
<gene>
    <name evidence="8" type="ORF">C2E21_7782</name>
</gene>
<evidence type="ECO:0000256" key="2">
    <source>
        <dbReference type="ARBA" id="ARBA00013064"/>
    </source>
</evidence>
<dbReference type="Proteomes" id="UP000239899">
    <property type="component" value="Unassembled WGS sequence"/>
</dbReference>
<dbReference type="InterPro" id="IPR023198">
    <property type="entry name" value="PGP-like_dom2"/>
</dbReference>